<dbReference type="InterPro" id="IPR045340">
    <property type="entry name" value="DUF6533"/>
</dbReference>
<feature type="transmembrane region" description="Helical" evidence="2">
    <location>
        <begin position="314"/>
        <end position="335"/>
    </location>
</feature>
<feature type="transmembrane region" description="Helical" evidence="2">
    <location>
        <begin position="289"/>
        <end position="308"/>
    </location>
</feature>
<feature type="transmembrane region" description="Helical" evidence="2">
    <location>
        <begin position="103"/>
        <end position="124"/>
    </location>
</feature>
<evidence type="ECO:0000313" key="4">
    <source>
        <dbReference type="EMBL" id="KAF5379554.1"/>
    </source>
</evidence>
<keyword evidence="2" id="KW-0812">Transmembrane</keyword>
<dbReference type="AlphaFoldDB" id="A0A8H5M3Q4"/>
<accession>A0A8H5M3Q4</accession>
<comment type="caution">
    <text evidence="4">The sequence shown here is derived from an EMBL/GenBank/DDBJ whole genome shotgun (WGS) entry which is preliminary data.</text>
</comment>
<keyword evidence="2" id="KW-0472">Membrane</keyword>
<reference evidence="4 5" key="1">
    <citation type="journal article" date="2020" name="ISME J.">
        <title>Uncovering the hidden diversity of litter-decomposition mechanisms in mushroom-forming fungi.</title>
        <authorList>
            <person name="Floudas D."/>
            <person name="Bentzer J."/>
            <person name="Ahren D."/>
            <person name="Johansson T."/>
            <person name="Persson P."/>
            <person name="Tunlid A."/>
        </authorList>
    </citation>
    <scope>NUCLEOTIDE SEQUENCE [LARGE SCALE GENOMIC DNA]</scope>
    <source>
        <strain evidence="4 5">CBS 406.79</strain>
    </source>
</reference>
<proteinExistence type="predicted"/>
<dbReference type="Pfam" id="PF20151">
    <property type="entry name" value="DUF6533"/>
    <property type="match status" value="1"/>
</dbReference>
<dbReference type="OrthoDB" id="3349377at2759"/>
<feature type="transmembrane region" description="Helical" evidence="2">
    <location>
        <begin position="246"/>
        <end position="268"/>
    </location>
</feature>
<name>A0A8H5M3Q4_9AGAR</name>
<dbReference type="EMBL" id="JAACJN010000069">
    <property type="protein sequence ID" value="KAF5379554.1"/>
    <property type="molecule type" value="Genomic_DNA"/>
</dbReference>
<feature type="region of interest" description="Disordered" evidence="1">
    <location>
        <begin position="356"/>
        <end position="379"/>
    </location>
</feature>
<keyword evidence="2" id="KW-1133">Transmembrane helix</keyword>
<feature type="transmembrane region" description="Helical" evidence="2">
    <location>
        <begin position="173"/>
        <end position="192"/>
    </location>
</feature>
<protein>
    <recommendedName>
        <fullName evidence="3">DUF6533 domain-containing protein</fullName>
    </recommendedName>
</protein>
<gene>
    <name evidence="4" type="ORF">D9757_009259</name>
</gene>
<evidence type="ECO:0000259" key="3">
    <source>
        <dbReference type="Pfam" id="PF20151"/>
    </source>
</evidence>
<organism evidence="4 5">
    <name type="scientific">Collybiopsis confluens</name>
    <dbReference type="NCBI Taxonomy" id="2823264"/>
    <lineage>
        <taxon>Eukaryota</taxon>
        <taxon>Fungi</taxon>
        <taxon>Dikarya</taxon>
        <taxon>Basidiomycota</taxon>
        <taxon>Agaricomycotina</taxon>
        <taxon>Agaricomycetes</taxon>
        <taxon>Agaricomycetidae</taxon>
        <taxon>Agaricales</taxon>
        <taxon>Marasmiineae</taxon>
        <taxon>Omphalotaceae</taxon>
        <taxon>Collybiopsis</taxon>
    </lineage>
</organism>
<feature type="domain" description="DUF6533" evidence="3">
    <location>
        <begin position="70"/>
        <end position="114"/>
    </location>
</feature>
<dbReference type="Proteomes" id="UP000518752">
    <property type="component" value="Unassembled WGS sequence"/>
</dbReference>
<evidence type="ECO:0000256" key="1">
    <source>
        <dbReference type="SAM" id="MobiDB-lite"/>
    </source>
</evidence>
<evidence type="ECO:0000256" key="2">
    <source>
        <dbReference type="SAM" id="Phobius"/>
    </source>
</evidence>
<feature type="transmembrane region" description="Helical" evidence="2">
    <location>
        <begin position="199"/>
        <end position="219"/>
    </location>
</feature>
<keyword evidence="5" id="KW-1185">Reference proteome</keyword>
<evidence type="ECO:0000313" key="5">
    <source>
        <dbReference type="Proteomes" id="UP000518752"/>
    </source>
</evidence>
<sequence>MFHDIFSANRPESCGHIPLGDAILHGFKKGKDYDIFPHFSLLDRLIMVPVPVPIAGVNTTLLHTQWHGYWEIAATTLVFWDYILTFEGELELIWRRKKNGVSVLFILNRYLAIIAQLVTTYAHVSGNVTYEVRPSFFPCYQLVLDDGVKLTSFDRIRISCKFAIAYWLTGTSMLQLAVTDSIVWLCVCALYANSKRVRWPLLGLMVVCVLSATATLGVVGSEAKGAAEVIPGIKRCTVYTQYHGLWLFWIPIIVYETTTLVLVLRLFILYLRNRKGWASNLMELLLKDMLLYLAVIFIAFVSNAYLFSNPDPSLSGLLNPPTVVFLSILGNRMLLNLRAENKRAVEGVVYRSGVRAAEKTPGDEQTNEGSDRREGPNLPSAGLEPIMFAAGPAESQIRSTTV</sequence>